<dbReference type="Proteomes" id="UP000004994">
    <property type="component" value="Chromosome 4"/>
</dbReference>
<keyword evidence="2" id="KW-1185">Reference proteome</keyword>
<protein>
    <submittedName>
        <fullName evidence="1">Uncharacterized protein</fullName>
    </submittedName>
</protein>
<accession>A0A3Q7G9U1</accession>
<proteinExistence type="predicted"/>
<reference evidence="1" key="2">
    <citation type="submission" date="2019-01" db="UniProtKB">
        <authorList>
            <consortium name="EnsemblPlants"/>
        </authorList>
    </citation>
    <scope>IDENTIFICATION</scope>
    <source>
        <strain evidence="1">cv. Heinz 1706</strain>
    </source>
</reference>
<dbReference type="EnsemblPlants" id="Solyc04g080175.1.1">
    <property type="protein sequence ID" value="Solyc04g080175.1.1"/>
    <property type="gene ID" value="Solyc04g080175.1"/>
</dbReference>
<evidence type="ECO:0000313" key="1">
    <source>
        <dbReference type="EnsemblPlants" id="Solyc04g080175.1.1"/>
    </source>
</evidence>
<dbReference type="InParanoid" id="A0A3Q7G9U1"/>
<reference evidence="1" key="1">
    <citation type="journal article" date="2012" name="Nature">
        <title>The tomato genome sequence provides insights into fleshy fruit evolution.</title>
        <authorList>
            <consortium name="Tomato Genome Consortium"/>
        </authorList>
    </citation>
    <scope>NUCLEOTIDE SEQUENCE [LARGE SCALE GENOMIC DNA]</scope>
    <source>
        <strain evidence="1">cv. Heinz 1706</strain>
    </source>
</reference>
<organism evidence="1">
    <name type="scientific">Solanum lycopersicum</name>
    <name type="common">Tomato</name>
    <name type="synonym">Lycopersicon esculentum</name>
    <dbReference type="NCBI Taxonomy" id="4081"/>
    <lineage>
        <taxon>Eukaryota</taxon>
        <taxon>Viridiplantae</taxon>
        <taxon>Streptophyta</taxon>
        <taxon>Embryophyta</taxon>
        <taxon>Tracheophyta</taxon>
        <taxon>Spermatophyta</taxon>
        <taxon>Magnoliopsida</taxon>
        <taxon>eudicotyledons</taxon>
        <taxon>Gunneridae</taxon>
        <taxon>Pentapetalae</taxon>
        <taxon>asterids</taxon>
        <taxon>lamiids</taxon>
        <taxon>Solanales</taxon>
        <taxon>Solanaceae</taxon>
        <taxon>Solanoideae</taxon>
        <taxon>Solaneae</taxon>
        <taxon>Solanum</taxon>
        <taxon>Solanum subgen. Lycopersicon</taxon>
    </lineage>
</organism>
<dbReference type="AlphaFoldDB" id="A0A3Q7G9U1"/>
<evidence type="ECO:0000313" key="2">
    <source>
        <dbReference type="Proteomes" id="UP000004994"/>
    </source>
</evidence>
<name>A0A3Q7G9U1_SOLLC</name>
<sequence>MEGIAKGMYPAIQADILSDLSPIQRNGWYLCDILTQCSHQQGWTILENEKSYRKSHCPLWLEIPIV</sequence>
<dbReference type="Gramene" id="Solyc04g080175.1.1">
    <property type="protein sequence ID" value="Solyc04g080175.1.1"/>
    <property type="gene ID" value="Solyc04g080175.1"/>
</dbReference>